<dbReference type="SUPFAM" id="SSF53448">
    <property type="entry name" value="Nucleotide-diphospho-sugar transferases"/>
    <property type="match status" value="1"/>
</dbReference>
<sequence>MTTTTFINSSGGDGVLRPAAADLEEEEDTKDGGKGGTSSSRCHAMMMKSFRTTKKSVHTTTSARLAFALMSIIVLLFIYFSSSSSSSSLVSSSLSFISSSSSGWTLQNRAAKKLMLLDATSTKTHNADALAQLLLNDNDENDNDNEGGDDKATTSDEETDSDGVMDDAIKVENDSFKIEITRNAHLSQRYQNEVRELGKKENDAWNKAAKWKKQAAVKVMMRSKELGKRAILSSTTRKMSINPPCKPILVARESIVDAPKAVSAITQRACRQKYVELPEVSIGLVLSDKDNKFARDQGAVEAIVAKVRDQVQKKLKASELIVFLDGDIVSSHLLENQNKPFSKNALKMTSRANDWMFASKHRNGNARVFNKMMRGTRAEFALLLREEDFLHRDGMSSGNSGSDSSRDGNSNTDLDARVRNIVAWANEALKLLKRDEHLAMVTPQNAEYSSSATQNEQAVQIKSPSSSAKPNLAFFDGRRRQPVLEQQQQKAKNFASEEEEEEEEDKEEIATSTVDELGKDHLRYATPIFVRPNALHQIGGFEEWGTCSGDVLFDETLREMSIRLWRGGFKSAAFGIPEVSKTASFFSRASSAKKGNKISAYANFAKTEIYPKKRYDMPWDKSADGMWPFLVPGLTSDDIIEAEMRVERVRSKRWKPFDSPTVVGNCFPPDVTAKGDPPKSILRQCKSSATREFPVATLVMQYFNRKAGVKKLLESLETLSLPVEIIINDDSRTELAAFSKFSKKQPKKNSFILAMPNDVHEIRAYNRLALMASAEIVALIQDDDYMPKGDAWLSKAISLFKKYPKLGLLGGYRGRLDDGTKMIPQQNQNDGSKYGAEPEKDRAKRTKDILFKDVSVNVDFMFAYKVNLAPMITRRSLFAEVGGFNHNFSCPGQPGIGLDFELSIRMWRLGRSVGLYDSKFKHGVGDSKFSGTHSGIAKTKRKANELRNNLLLYSMYPSFHHKKGTSKVISENKKMVDAKLMSKNRITAARKKEIERLARADIEQGKRMRARQNRRSRNSG</sequence>
<keyword evidence="2" id="KW-0472">Membrane</keyword>
<gene>
    <name evidence="4" type="ORF">Bathy06g00600</name>
</gene>
<dbReference type="eggNOG" id="ENOG502STUC">
    <property type="taxonomic scope" value="Eukaryota"/>
</dbReference>
<dbReference type="PANTHER" id="PTHR22916">
    <property type="entry name" value="GLYCOSYLTRANSFERASE"/>
    <property type="match status" value="1"/>
</dbReference>
<dbReference type="InterPro" id="IPR029044">
    <property type="entry name" value="Nucleotide-diphossugar_trans"/>
</dbReference>
<dbReference type="GO" id="GO:0016758">
    <property type="term" value="F:hexosyltransferase activity"/>
    <property type="evidence" value="ECO:0007669"/>
    <property type="project" value="UniProtKB-ARBA"/>
</dbReference>
<dbReference type="Pfam" id="PF00535">
    <property type="entry name" value="Glycos_transf_2"/>
    <property type="match status" value="1"/>
</dbReference>
<keyword evidence="2" id="KW-1133">Transmembrane helix</keyword>
<evidence type="ECO:0000313" key="5">
    <source>
        <dbReference type="Proteomes" id="UP000198341"/>
    </source>
</evidence>
<dbReference type="GeneID" id="19015040"/>
<keyword evidence="2" id="KW-0812">Transmembrane</keyword>
<feature type="region of interest" description="Disordered" evidence="1">
    <location>
        <begin position="999"/>
        <end position="1020"/>
    </location>
</feature>
<feature type="domain" description="Glycosyltransferase 2-like" evidence="3">
    <location>
        <begin position="698"/>
        <end position="867"/>
    </location>
</feature>
<organism evidence="4 5">
    <name type="scientific">Bathycoccus prasinos</name>
    <dbReference type="NCBI Taxonomy" id="41875"/>
    <lineage>
        <taxon>Eukaryota</taxon>
        <taxon>Viridiplantae</taxon>
        <taxon>Chlorophyta</taxon>
        <taxon>Mamiellophyceae</taxon>
        <taxon>Mamiellales</taxon>
        <taxon>Bathycoccaceae</taxon>
        <taxon>Bathycoccus</taxon>
    </lineage>
</organism>
<feature type="transmembrane region" description="Helical" evidence="2">
    <location>
        <begin position="61"/>
        <end position="80"/>
    </location>
</feature>
<dbReference type="PANTHER" id="PTHR22916:SF3">
    <property type="entry name" value="UDP-GLCNAC:BETAGAL BETA-1,3-N-ACETYLGLUCOSAMINYLTRANSFERASE-LIKE PROTEIN 1"/>
    <property type="match status" value="1"/>
</dbReference>
<dbReference type="InterPro" id="IPR001173">
    <property type="entry name" value="Glyco_trans_2-like"/>
</dbReference>
<reference evidence="4 5" key="1">
    <citation type="submission" date="2011-10" db="EMBL/GenBank/DDBJ databases">
        <authorList>
            <person name="Genoscope - CEA"/>
        </authorList>
    </citation>
    <scope>NUCLEOTIDE SEQUENCE [LARGE SCALE GENOMIC DNA]</scope>
    <source>
        <strain evidence="4 5">RCC 1105</strain>
    </source>
</reference>
<evidence type="ECO:0000259" key="3">
    <source>
        <dbReference type="Pfam" id="PF00535"/>
    </source>
</evidence>
<dbReference type="Gene3D" id="3.90.550.10">
    <property type="entry name" value="Spore Coat Polysaccharide Biosynthesis Protein SpsA, Chain A"/>
    <property type="match status" value="1"/>
</dbReference>
<evidence type="ECO:0000256" key="2">
    <source>
        <dbReference type="SAM" id="Phobius"/>
    </source>
</evidence>
<feature type="region of interest" description="Disordered" evidence="1">
    <location>
        <begin position="136"/>
        <end position="162"/>
    </location>
</feature>
<evidence type="ECO:0000313" key="4">
    <source>
        <dbReference type="EMBL" id="CCO17448.1"/>
    </source>
</evidence>
<dbReference type="CDD" id="cd00761">
    <property type="entry name" value="Glyco_tranf_GTA_type"/>
    <property type="match status" value="1"/>
</dbReference>
<feature type="region of interest" description="Disordered" evidence="1">
    <location>
        <begin position="485"/>
        <end position="511"/>
    </location>
</feature>
<dbReference type="EMBL" id="FO082273">
    <property type="protein sequence ID" value="CCO17448.1"/>
    <property type="molecule type" value="Genomic_DNA"/>
</dbReference>
<evidence type="ECO:0000256" key="1">
    <source>
        <dbReference type="SAM" id="MobiDB-lite"/>
    </source>
</evidence>
<dbReference type="AlphaFoldDB" id="K8F7A0"/>
<dbReference type="RefSeq" id="XP_007512848.1">
    <property type="nucleotide sequence ID" value="XM_007512786.1"/>
</dbReference>
<feature type="compositionally biased region" description="Acidic residues" evidence="1">
    <location>
        <begin position="496"/>
        <end position="507"/>
    </location>
</feature>
<protein>
    <recommendedName>
        <fullName evidence="3">Glycosyltransferase 2-like domain-containing protein</fullName>
    </recommendedName>
</protein>
<accession>K8F7A0</accession>
<dbReference type="Proteomes" id="UP000198341">
    <property type="component" value="Chromosome 6"/>
</dbReference>
<feature type="region of interest" description="Disordered" evidence="1">
    <location>
        <begin position="819"/>
        <end position="841"/>
    </location>
</feature>
<feature type="region of interest" description="Disordered" evidence="1">
    <location>
        <begin position="446"/>
        <end position="469"/>
    </location>
</feature>
<keyword evidence="5" id="KW-1185">Reference proteome</keyword>
<dbReference type="KEGG" id="bpg:Bathy06g00600"/>
<dbReference type="OrthoDB" id="2918at2759"/>
<name>K8F7A0_9CHLO</name>
<feature type="region of interest" description="Disordered" evidence="1">
    <location>
        <begin position="393"/>
        <end position="413"/>
    </location>
</feature>
<feature type="compositionally biased region" description="Low complexity" evidence="1">
    <location>
        <begin position="395"/>
        <end position="411"/>
    </location>
</feature>
<proteinExistence type="predicted"/>
<feature type="compositionally biased region" description="Acidic residues" evidence="1">
    <location>
        <begin position="137"/>
        <end position="147"/>
    </location>
</feature>
<feature type="compositionally biased region" description="Basic residues" evidence="1">
    <location>
        <begin position="1007"/>
        <end position="1020"/>
    </location>
</feature>